<dbReference type="EMBL" id="CAUYUJ010016205">
    <property type="protein sequence ID" value="CAK0862876.1"/>
    <property type="molecule type" value="Genomic_DNA"/>
</dbReference>
<comment type="caution">
    <text evidence="1">The sequence shown here is derived from an EMBL/GenBank/DDBJ whole genome shotgun (WGS) entry which is preliminary data.</text>
</comment>
<gene>
    <name evidence="1" type="ORF">PCOR1329_LOCUS51189</name>
</gene>
<name>A0ABN9US75_9DINO</name>
<proteinExistence type="predicted"/>
<evidence type="ECO:0000313" key="1">
    <source>
        <dbReference type="EMBL" id="CAK0862876.1"/>
    </source>
</evidence>
<reference evidence="1" key="1">
    <citation type="submission" date="2023-10" db="EMBL/GenBank/DDBJ databases">
        <authorList>
            <person name="Chen Y."/>
            <person name="Shah S."/>
            <person name="Dougan E. K."/>
            <person name="Thang M."/>
            <person name="Chan C."/>
        </authorList>
    </citation>
    <scope>NUCLEOTIDE SEQUENCE [LARGE SCALE GENOMIC DNA]</scope>
</reference>
<evidence type="ECO:0000313" key="2">
    <source>
        <dbReference type="Proteomes" id="UP001189429"/>
    </source>
</evidence>
<accession>A0ABN9US75</accession>
<protein>
    <submittedName>
        <fullName evidence="1">Uncharacterized protein</fullName>
    </submittedName>
</protein>
<dbReference type="Proteomes" id="UP001189429">
    <property type="component" value="Unassembled WGS sequence"/>
</dbReference>
<organism evidence="1 2">
    <name type="scientific">Prorocentrum cordatum</name>
    <dbReference type="NCBI Taxonomy" id="2364126"/>
    <lineage>
        <taxon>Eukaryota</taxon>
        <taxon>Sar</taxon>
        <taxon>Alveolata</taxon>
        <taxon>Dinophyceae</taxon>
        <taxon>Prorocentrales</taxon>
        <taxon>Prorocentraceae</taxon>
        <taxon>Prorocentrum</taxon>
    </lineage>
</organism>
<keyword evidence="2" id="KW-1185">Reference proteome</keyword>
<sequence>MEIVCQATPTGAVNLGTAFGEIGPFELDPNTRMSVEKLIDSTAARIPVY</sequence>